<evidence type="ECO:0000313" key="2">
    <source>
        <dbReference type="Proteomes" id="UP000076962"/>
    </source>
</evidence>
<reference evidence="1 2" key="1">
    <citation type="submission" date="2016-05" db="EMBL/GenBank/DDBJ databases">
        <title>Single-cell genome of chain-forming Candidatus Thiomargarita nelsonii and comparison to other large sulfur-oxidizing bacteria.</title>
        <authorList>
            <person name="Winkel M."/>
            <person name="Salman V."/>
            <person name="Woyke T."/>
            <person name="Schulz-Vogt H."/>
            <person name="Richter M."/>
            <person name="Flood B."/>
            <person name="Bailey J."/>
            <person name="Amann R."/>
            <person name="Mussmann M."/>
        </authorList>
    </citation>
    <scope>NUCLEOTIDE SEQUENCE [LARGE SCALE GENOMIC DNA]</scope>
    <source>
        <strain evidence="1 2">THI036</strain>
    </source>
</reference>
<gene>
    <name evidence="1" type="ORF">THIOM_001815</name>
</gene>
<dbReference type="Proteomes" id="UP000076962">
    <property type="component" value="Unassembled WGS sequence"/>
</dbReference>
<protein>
    <submittedName>
        <fullName evidence="1">Uncharacterized protein</fullName>
    </submittedName>
</protein>
<evidence type="ECO:0000313" key="1">
    <source>
        <dbReference type="EMBL" id="OAD22385.1"/>
    </source>
</evidence>
<organism evidence="1 2">
    <name type="scientific">Candidatus Thiomargarita nelsonii</name>
    <dbReference type="NCBI Taxonomy" id="1003181"/>
    <lineage>
        <taxon>Bacteria</taxon>
        <taxon>Pseudomonadati</taxon>
        <taxon>Pseudomonadota</taxon>
        <taxon>Gammaproteobacteria</taxon>
        <taxon>Thiotrichales</taxon>
        <taxon>Thiotrichaceae</taxon>
        <taxon>Thiomargarita</taxon>
    </lineage>
</organism>
<sequence length="72" mass="8379">MRFENVHFFSHWSCYSCPEKFRAQTSDVLETSEVFWGQKIGIYLLNKEMISCSSFSLSFLSRRPGIVTTGFL</sequence>
<name>A0A176S2Z9_9GAMM</name>
<keyword evidence="2" id="KW-1185">Reference proteome</keyword>
<dbReference type="AlphaFoldDB" id="A0A176S2Z9"/>
<proteinExistence type="predicted"/>
<dbReference type="EMBL" id="LUTY01000980">
    <property type="protein sequence ID" value="OAD22385.1"/>
    <property type="molecule type" value="Genomic_DNA"/>
</dbReference>
<accession>A0A176S2Z9</accession>
<comment type="caution">
    <text evidence="1">The sequence shown here is derived from an EMBL/GenBank/DDBJ whole genome shotgun (WGS) entry which is preliminary data.</text>
</comment>